<sequence>MDPKNPIKGKTRGKGEKRHKGEVGIEKAMMKLFKRKKFHDSAARKREGKGREGGKGERINGVGCPPIYNPQVNFGSTPQSGGDGLLGVDSYILTFPPPMYYVALRKEKEKKDTSTTHAIN</sequence>
<evidence type="ECO:0000256" key="1">
    <source>
        <dbReference type="SAM" id="MobiDB-lite"/>
    </source>
</evidence>
<evidence type="ECO:0000313" key="2">
    <source>
        <dbReference type="EMBL" id="EDN95755.1"/>
    </source>
</evidence>
<organism evidence="2 3">
    <name type="scientific">Sclerotinia sclerotiorum (strain ATCC 18683 / 1980 / Ss-1)</name>
    <name type="common">White mold</name>
    <name type="synonym">Whetzelinia sclerotiorum</name>
    <dbReference type="NCBI Taxonomy" id="665079"/>
    <lineage>
        <taxon>Eukaryota</taxon>
        <taxon>Fungi</taxon>
        <taxon>Dikarya</taxon>
        <taxon>Ascomycota</taxon>
        <taxon>Pezizomycotina</taxon>
        <taxon>Leotiomycetes</taxon>
        <taxon>Helotiales</taxon>
        <taxon>Sclerotiniaceae</taxon>
        <taxon>Sclerotinia</taxon>
    </lineage>
</organism>
<keyword evidence="3" id="KW-1185">Reference proteome</keyword>
<evidence type="ECO:0000313" key="3">
    <source>
        <dbReference type="Proteomes" id="UP000001312"/>
    </source>
</evidence>
<dbReference type="AlphaFoldDB" id="A7F213"/>
<dbReference type="Proteomes" id="UP000001312">
    <property type="component" value="Unassembled WGS sequence"/>
</dbReference>
<feature type="region of interest" description="Disordered" evidence="1">
    <location>
        <begin position="1"/>
        <end position="24"/>
    </location>
</feature>
<name>A7F213_SCLS1</name>
<dbReference type="RefSeq" id="XP_001587641.1">
    <property type="nucleotide sequence ID" value="XM_001587591.1"/>
</dbReference>
<dbReference type="GeneID" id="5483765"/>
<dbReference type="InParanoid" id="A7F213"/>
<proteinExistence type="predicted"/>
<accession>A7F213</accession>
<dbReference type="KEGG" id="ssl:SS1G_11634"/>
<feature type="compositionally biased region" description="Basic and acidic residues" evidence="1">
    <location>
        <begin position="39"/>
        <end position="58"/>
    </location>
</feature>
<reference evidence="3" key="1">
    <citation type="journal article" date="2011" name="PLoS Genet.">
        <title>Genomic analysis of the necrotrophic fungal pathogens Sclerotinia sclerotiorum and Botrytis cinerea.</title>
        <authorList>
            <person name="Amselem J."/>
            <person name="Cuomo C.A."/>
            <person name="van Kan J.A."/>
            <person name="Viaud M."/>
            <person name="Benito E.P."/>
            <person name="Couloux A."/>
            <person name="Coutinho P.M."/>
            <person name="de Vries R.P."/>
            <person name="Dyer P.S."/>
            <person name="Fillinger S."/>
            <person name="Fournier E."/>
            <person name="Gout L."/>
            <person name="Hahn M."/>
            <person name="Kohn L."/>
            <person name="Lapalu N."/>
            <person name="Plummer K.M."/>
            <person name="Pradier J.M."/>
            <person name="Quevillon E."/>
            <person name="Sharon A."/>
            <person name="Simon A."/>
            <person name="ten Have A."/>
            <person name="Tudzynski B."/>
            <person name="Tudzynski P."/>
            <person name="Wincker P."/>
            <person name="Andrew M."/>
            <person name="Anthouard V."/>
            <person name="Beever R.E."/>
            <person name="Beffa R."/>
            <person name="Benoit I."/>
            <person name="Bouzid O."/>
            <person name="Brault B."/>
            <person name="Chen Z."/>
            <person name="Choquer M."/>
            <person name="Collemare J."/>
            <person name="Cotton P."/>
            <person name="Danchin E.G."/>
            <person name="Da Silva C."/>
            <person name="Gautier A."/>
            <person name="Giraud C."/>
            <person name="Giraud T."/>
            <person name="Gonzalez C."/>
            <person name="Grossetete S."/>
            <person name="Guldener U."/>
            <person name="Henrissat B."/>
            <person name="Howlett B.J."/>
            <person name="Kodira C."/>
            <person name="Kretschmer M."/>
            <person name="Lappartient A."/>
            <person name="Leroch M."/>
            <person name="Levis C."/>
            <person name="Mauceli E."/>
            <person name="Neuveglise C."/>
            <person name="Oeser B."/>
            <person name="Pearson M."/>
            <person name="Poulain J."/>
            <person name="Poussereau N."/>
            <person name="Quesneville H."/>
            <person name="Rascle C."/>
            <person name="Schumacher J."/>
            <person name="Segurens B."/>
            <person name="Sexton A."/>
            <person name="Silva E."/>
            <person name="Sirven C."/>
            <person name="Soanes D.M."/>
            <person name="Talbot N.J."/>
            <person name="Templeton M."/>
            <person name="Yandava C."/>
            <person name="Yarden O."/>
            <person name="Zeng Q."/>
            <person name="Rollins J.A."/>
            <person name="Lebrun M.H."/>
            <person name="Dickman M."/>
        </authorList>
    </citation>
    <scope>NUCLEOTIDE SEQUENCE [LARGE SCALE GENOMIC DNA]</scope>
    <source>
        <strain evidence="3">ATCC 18683 / 1980 / Ss-1</strain>
    </source>
</reference>
<gene>
    <name evidence="2" type="ORF">SS1G_11634</name>
</gene>
<feature type="region of interest" description="Disordered" evidence="1">
    <location>
        <begin position="38"/>
        <end position="64"/>
    </location>
</feature>
<protein>
    <submittedName>
        <fullName evidence="2">Uncharacterized protein</fullName>
    </submittedName>
</protein>
<dbReference type="EMBL" id="CH476638">
    <property type="protein sequence ID" value="EDN95755.1"/>
    <property type="molecule type" value="Genomic_DNA"/>
</dbReference>
<feature type="compositionally biased region" description="Basic residues" evidence="1">
    <location>
        <begin position="7"/>
        <end position="18"/>
    </location>
</feature>